<dbReference type="OrthoDB" id="789400at2"/>
<dbReference type="RefSeq" id="WP_136834387.1">
    <property type="nucleotide sequence ID" value="NZ_SWBQ01000001.1"/>
</dbReference>
<evidence type="ECO:0008006" key="3">
    <source>
        <dbReference type="Google" id="ProtNLM"/>
    </source>
</evidence>
<evidence type="ECO:0000313" key="2">
    <source>
        <dbReference type="Proteomes" id="UP000307244"/>
    </source>
</evidence>
<gene>
    <name evidence="1" type="ORF">FA047_02415</name>
</gene>
<dbReference type="InterPro" id="IPR008969">
    <property type="entry name" value="CarboxyPept-like_regulatory"/>
</dbReference>
<keyword evidence="2" id="KW-1185">Reference proteome</keyword>
<sequence length="235" mass="26347">MNLKCGSLLIIFLLTSYVQVFAQSAKLLKGAVFQQGTTARIEHVLVFNKNTGKHTLTDGLGIFEMMCSVGDTLKLSLIGYMDQQVGIGRLENLKIQLRPNNQLAEVKIISKTASKHFAEISAAYSKEKGIFYGGKPPIGLLSPFGGSPLTFFHELLGKDGKRVRRLNQLANEAELAEEIERRFNDLKILGSVPISKEQLAAFKILYTPKLDELRKWSDYQLVSYIKASYEEFIKK</sequence>
<name>A0A4U1CSR2_9SPHI</name>
<comment type="caution">
    <text evidence="1">The sequence shown here is derived from an EMBL/GenBank/DDBJ whole genome shotgun (WGS) entry which is preliminary data.</text>
</comment>
<evidence type="ECO:0000313" key="1">
    <source>
        <dbReference type="EMBL" id="TKC08969.1"/>
    </source>
</evidence>
<organism evidence="1 2">
    <name type="scientific">Pedobacter frigoris</name>
    <dbReference type="NCBI Taxonomy" id="2571272"/>
    <lineage>
        <taxon>Bacteria</taxon>
        <taxon>Pseudomonadati</taxon>
        <taxon>Bacteroidota</taxon>
        <taxon>Sphingobacteriia</taxon>
        <taxon>Sphingobacteriales</taxon>
        <taxon>Sphingobacteriaceae</taxon>
        <taxon>Pedobacter</taxon>
    </lineage>
</organism>
<accession>A0A4U1CSR2</accession>
<dbReference type="AlphaFoldDB" id="A0A4U1CSR2"/>
<dbReference type="SUPFAM" id="SSF49464">
    <property type="entry name" value="Carboxypeptidase regulatory domain-like"/>
    <property type="match status" value="1"/>
</dbReference>
<reference evidence="1 2" key="1">
    <citation type="submission" date="2019-04" db="EMBL/GenBank/DDBJ databases">
        <title>Pedobacter sp. RP-3-15 sp. nov., isolated from Arctic soil.</title>
        <authorList>
            <person name="Dahal R.H."/>
            <person name="Kim D.-U."/>
        </authorList>
    </citation>
    <scope>NUCLEOTIDE SEQUENCE [LARGE SCALE GENOMIC DNA]</scope>
    <source>
        <strain evidence="1 2">RP-3-15</strain>
    </source>
</reference>
<proteinExistence type="predicted"/>
<dbReference type="EMBL" id="SWBQ01000001">
    <property type="protein sequence ID" value="TKC08969.1"/>
    <property type="molecule type" value="Genomic_DNA"/>
</dbReference>
<dbReference type="Proteomes" id="UP000307244">
    <property type="component" value="Unassembled WGS sequence"/>
</dbReference>
<protein>
    <recommendedName>
        <fullName evidence="3">Carboxypeptidase-like regulatory domain-containing protein</fullName>
    </recommendedName>
</protein>